<keyword evidence="2" id="KW-1185">Reference proteome</keyword>
<sequence length="895" mass="96790">MAKYARPAILAVGAAVAVALPATLAVAKVDTPVILAVSSAAAAILAIFADHWRSSLLEVLKRGHTQDLAMRNGCLRISGRKLPTVRQVTDPTVLGVHPSRKLRGGTNPANAQPVYVPRDIDSELRELLATPGFVLISGDSTAGKTRTAYESISAELRNHTLVAVQDKKALESAVSKMETMRNAVLFLDNLERFLGDDGFTSNAVYRLTGDATCGRFIVGTIRSSELTKYDSTDHGSRTVTHEILDTLALADRIDLPRMFSDAEQDRARTRVQRDERIADALKHAETFGIGEYLAAGPELMKRWKAARDGGENMRGAALVAAAVDCRRAGLTGPLPRALITRLAEEYLPVRGGKRVAGEPVNEAWLWAVAEGQTTALLIPDGAPGDDMVEVFDYLVDETTRAATRPVSDSVLRACLDNADTAEIMRVGITARLHARYQIALDAFDKARGTRAGTHGSSSESALAAWGHYAAMLRIMGRLNEAEQEHRAVLAARLDALGPDNPGTLASRNNLALVLHDLGRLDDAAAQHRIVHEVRARTLGSDHPATLTNRNNLAMVLHDLGLYEEAESEHCWVLRAYERRLRMATAEASRGVTNTAAVLVALGRVEDAEAEHRTVLDTSTRIFGPDHPDALTSKGSPTLVLHAPDRLAEAEELHTAVFEGFSCVLGPDNPTTLTALSNLAVVQNALGHFKEAEKAHRETVEGFAKVLGKDHPTTLTCRSNHAVALHALGLDEQAEEEHRQVVAGFTRTFDGDHPSTLTSRNYLASLLFELGRIDEARIEQELVVDGFSRILGSDHPSTLTSRGNLAVSLYSLNHLTKAKVEQEAVVTGFTRLRGPDHPSTLTSRSNLAVVLRALGLVDEAVRESQSVLEGFVRLLGKGHPRTVRARAILNSVRGGG</sequence>
<dbReference type="InterPro" id="IPR011990">
    <property type="entry name" value="TPR-like_helical_dom_sf"/>
</dbReference>
<dbReference type="Proteomes" id="UP000631670">
    <property type="component" value="Unassembled WGS sequence"/>
</dbReference>
<proteinExistence type="predicted"/>
<dbReference type="Gene3D" id="1.25.40.10">
    <property type="entry name" value="Tetratricopeptide repeat domain"/>
    <property type="match status" value="3"/>
</dbReference>
<evidence type="ECO:0000313" key="1">
    <source>
        <dbReference type="EMBL" id="MBE1493582.1"/>
    </source>
</evidence>
<evidence type="ECO:0000313" key="2">
    <source>
        <dbReference type="Proteomes" id="UP000631670"/>
    </source>
</evidence>
<name>A0ABR9HS45_9PSEU</name>
<dbReference type="RefSeq" id="WP_158104435.1">
    <property type="nucleotide sequence ID" value="NZ_JADBEG010000001.1"/>
</dbReference>
<dbReference type="EMBL" id="JADBEG010000001">
    <property type="protein sequence ID" value="MBE1493582.1"/>
    <property type="molecule type" value="Genomic_DNA"/>
</dbReference>
<gene>
    <name evidence="1" type="ORF">H4696_000682</name>
</gene>
<dbReference type="Pfam" id="PF13374">
    <property type="entry name" value="TPR_10"/>
    <property type="match status" value="4"/>
</dbReference>
<accession>A0ABR9HS45</accession>
<dbReference type="Pfam" id="PF13424">
    <property type="entry name" value="TPR_12"/>
    <property type="match status" value="3"/>
</dbReference>
<dbReference type="SUPFAM" id="SSF48452">
    <property type="entry name" value="TPR-like"/>
    <property type="match status" value="3"/>
</dbReference>
<dbReference type="PANTHER" id="PTHR46082:SF6">
    <property type="entry name" value="AAA+ ATPASE DOMAIN-CONTAINING PROTEIN-RELATED"/>
    <property type="match status" value="1"/>
</dbReference>
<reference evidence="1 2" key="1">
    <citation type="submission" date="2020-10" db="EMBL/GenBank/DDBJ databases">
        <title>Sequencing the genomes of 1000 actinobacteria strains.</title>
        <authorList>
            <person name="Klenk H.-P."/>
        </authorList>
    </citation>
    <scope>NUCLEOTIDE SEQUENCE [LARGE SCALE GENOMIC DNA]</scope>
    <source>
        <strain evidence="1 2">DSM 44653</strain>
    </source>
</reference>
<organism evidence="1 2">
    <name type="scientific">Amycolatopsis lexingtonensis</name>
    <dbReference type="NCBI Taxonomy" id="218822"/>
    <lineage>
        <taxon>Bacteria</taxon>
        <taxon>Bacillati</taxon>
        <taxon>Actinomycetota</taxon>
        <taxon>Actinomycetes</taxon>
        <taxon>Pseudonocardiales</taxon>
        <taxon>Pseudonocardiaceae</taxon>
        <taxon>Amycolatopsis</taxon>
    </lineage>
</organism>
<dbReference type="PANTHER" id="PTHR46082">
    <property type="entry name" value="ATP/GTP-BINDING PROTEIN-RELATED"/>
    <property type="match status" value="1"/>
</dbReference>
<protein>
    <submittedName>
        <fullName evidence="1">Tetratricopeptide (TPR) repeat protein</fullName>
    </submittedName>
</protein>
<dbReference type="InterPro" id="IPR053137">
    <property type="entry name" value="NLR-like"/>
</dbReference>
<comment type="caution">
    <text evidence="1">The sequence shown here is derived from an EMBL/GenBank/DDBJ whole genome shotgun (WGS) entry which is preliminary data.</text>
</comment>